<evidence type="ECO:0000313" key="2">
    <source>
        <dbReference type="Proteomes" id="UP000308730"/>
    </source>
</evidence>
<sequence length="178" mass="20999">MNKLGVEELADVKRFKNSRFYTLQQNLEKHIGAAMAKHQGTISMYARKYNVMCKEMQSLITKGQAPKNAIALLEIKLEGLFKMDIDHSIWHNLGFNDADVEVPRWLADESIRNGIRYWLELDRCEEELDRLRFERCGLQEWFMVDWQGLRCVKEKVSEHSIMHQLNLCEVQMLNILIK</sequence>
<evidence type="ECO:0000313" key="1">
    <source>
        <dbReference type="EMBL" id="THH19108.1"/>
    </source>
</evidence>
<reference evidence="1 2" key="1">
    <citation type="submission" date="2019-02" db="EMBL/GenBank/DDBJ databases">
        <title>Genome sequencing of the rare red list fungi Antrodiella citrinella (Flaviporus citrinellus).</title>
        <authorList>
            <person name="Buettner E."/>
            <person name="Kellner H."/>
        </authorList>
    </citation>
    <scope>NUCLEOTIDE SEQUENCE [LARGE SCALE GENOMIC DNA]</scope>
    <source>
        <strain evidence="1 2">DSM 108506</strain>
    </source>
</reference>
<protein>
    <submittedName>
        <fullName evidence="1">Uncharacterized protein</fullName>
    </submittedName>
</protein>
<dbReference type="AlphaFoldDB" id="A0A4S4M3Z6"/>
<proteinExistence type="predicted"/>
<comment type="caution">
    <text evidence="1">The sequence shown here is derived from an EMBL/GenBank/DDBJ whole genome shotgun (WGS) entry which is preliminary data.</text>
</comment>
<name>A0A4S4M3Z6_9APHY</name>
<organism evidence="1 2">
    <name type="scientific">Antrodiella citrinella</name>
    <dbReference type="NCBI Taxonomy" id="2447956"/>
    <lineage>
        <taxon>Eukaryota</taxon>
        <taxon>Fungi</taxon>
        <taxon>Dikarya</taxon>
        <taxon>Basidiomycota</taxon>
        <taxon>Agaricomycotina</taxon>
        <taxon>Agaricomycetes</taxon>
        <taxon>Polyporales</taxon>
        <taxon>Steccherinaceae</taxon>
        <taxon>Antrodiella</taxon>
    </lineage>
</organism>
<dbReference type="OrthoDB" id="3265112at2759"/>
<dbReference type="EMBL" id="SGPM01000556">
    <property type="protein sequence ID" value="THH19108.1"/>
    <property type="molecule type" value="Genomic_DNA"/>
</dbReference>
<keyword evidence="2" id="KW-1185">Reference proteome</keyword>
<gene>
    <name evidence="1" type="ORF">EUX98_g8836</name>
</gene>
<accession>A0A4S4M3Z6</accession>
<dbReference type="Proteomes" id="UP000308730">
    <property type="component" value="Unassembled WGS sequence"/>
</dbReference>